<gene>
    <name evidence="2" type="ORF">GTS_01950</name>
</gene>
<comment type="caution">
    <text evidence="2">The sequence shown here is derived from an EMBL/GenBank/DDBJ whole genome shotgun (WGS) entry which is preliminary data.</text>
</comment>
<dbReference type="Gene3D" id="3.40.50.10140">
    <property type="entry name" value="Toll/interleukin-1 receptor homology (TIR) domain"/>
    <property type="match status" value="1"/>
</dbReference>
<sequence length="144" mass="16613">MKVFISWPGAEARTFALFLRTWLRQVVQAVKPFMPDEDIAKGTRNMVELGRELEQTEFGIVVLTRQNLAADRLADRPAHAVPRRGSFAPVPPAGVEHPQPRVRWQDELRALDGERTEGRISADDYRRRRHDILSRATRETDDER</sequence>
<evidence type="ECO:0000256" key="1">
    <source>
        <dbReference type="SAM" id="MobiDB-lite"/>
    </source>
</evidence>
<dbReference type="Proteomes" id="UP000298860">
    <property type="component" value="Unassembled WGS sequence"/>
</dbReference>
<protein>
    <recommendedName>
        <fullName evidence="4">TIR domain-containing protein</fullName>
    </recommendedName>
</protein>
<reference evidence="3" key="1">
    <citation type="submission" date="2019-04" db="EMBL/GenBank/DDBJ databases">
        <title>Draft genome sequence of Pseudonocardiaceae bacterium SL3-2-4.</title>
        <authorList>
            <person name="Ningsih F."/>
            <person name="Yokota A."/>
            <person name="Sakai Y."/>
            <person name="Nanatani K."/>
            <person name="Yabe S."/>
            <person name="Oetari A."/>
            <person name="Sjamsuridzal W."/>
        </authorList>
    </citation>
    <scope>NUCLEOTIDE SEQUENCE [LARGE SCALE GENOMIC DNA]</scope>
    <source>
        <strain evidence="3">SL3-2-4</strain>
    </source>
</reference>
<feature type="region of interest" description="Disordered" evidence="1">
    <location>
        <begin position="79"/>
        <end position="101"/>
    </location>
</feature>
<keyword evidence="3" id="KW-1185">Reference proteome</keyword>
<evidence type="ECO:0000313" key="2">
    <source>
        <dbReference type="EMBL" id="GDY28562.1"/>
    </source>
</evidence>
<feature type="region of interest" description="Disordered" evidence="1">
    <location>
        <begin position="113"/>
        <end position="144"/>
    </location>
</feature>
<proteinExistence type="predicted"/>
<organism evidence="2 3">
    <name type="scientific">Gandjariella thermophila</name>
    <dbReference type="NCBI Taxonomy" id="1931992"/>
    <lineage>
        <taxon>Bacteria</taxon>
        <taxon>Bacillati</taxon>
        <taxon>Actinomycetota</taxon>
        <taxon>Actinomycetes</taxon>
        <taxon>Pseudonocardiales</taxon>
        <taxon>Pseudonocardiaceae</taxon>
        <taxon>Gandjariella</taxon>
    </lineage>
</organism>
<evidence type="ECO:0008006" key="4">
    <source>
        <dbReference type="Google" id="ProtNLM"/>
    </source>
</evidence>
<name>A0A4D4J0F6_9PSEU</name>
<dbReference type="AlphaFoldDB" id="A0A4D4J0F6"/>
<dbReference type="InterPro" id="IPR035897">
    <property type="entry name" value="Toll_tir_struct_dom_sf"/>
</dbReference>
<dbReference type="OrthoDB" id="3692386at2"/>
<dbReference type="RefSeq" id="WP_137811775.1">
    <property type="nucleotide sequence ID" value="NZ_BJFL01000001.1"/>
</dbReference>
<dbReference type="EMBL" id="BJFL01000001">
    <property type="protein sequence ID" value="GDY28562.1"/>
    <property type="molecule type" value="Genomic_DNA"/>
</dbReference>
<accession>A0A4D4J0F6</accession>
<dbReference type="SUPFAM" id="SSF52200">
    <property type="entry name" value="Toll/Interleukin receptor TIR domain"/>
    <property type="match status" value="1"/>
</dbReference>
<evidence type="ECO:0000313" key="3">
    <source>
        <dbReference type="Proteomes" id="UP000298860"/>
    </source>
</evidence>